<dbReference type="EMBL" id="GBRH01160637">
    <property type="protein sequence ID" value="JAE37259.1"/>
    <property type="molecule type" value="Transcribed_RNA"/>
</dbReference>
<proteinExistence type="predicted"/>
<protein>
    <submittedName>
        <fullName evidence="3">Uncharacterized protein</fullName>
    </submittedName>
</protein>
<sequence>MPTFLLALLFARTARRGSSCRGRGWKWRRRRRMAHGGGRRGTRRRRRRR</sequence>
<feature type="chain" id="PRO_5002065587" evidence="2">
    <location>
        <begin position="20"/>
        <end position="49"/>
    </location>
</feature>
<reference evidence="3" key="1">
    <citation type="submission" date="2014-09" db="EMBL/GenBank/DDBJ databases">
        <authorList>
            <person name="Magalhaes I.L.F."/>
            <person name="Oliveira U."/>
            <person name="Santos F.R."/>
            <person name="Vidigal T.H.D.A."/>
            <person name="Brescovit A.D."/>
            <person name="Santos A.J."/>
        </authorList>
    </citation>
    <scope>NUCLEOTIDE SEQUENCE</scope>
    <source>
        <tissue evidence="3">Shoot tissue taken approximately 20 cm above the soil surface</tissue>
    </source>
</reference>
<reference evidence="3" key="2">
    <citation type="journal article" date="2015" name="Data Brief">
        <title>Shoot transcriptome of the giant reed, Arundo donax.</title>
        <authorList>
            <person name="Barrero R.A."/>
            <person name="Guerrero F.D."/>
            <person name="Moolhuijzen P."/>
            <person name="Goolsby J.A."/>
            <person name="Tidwell J."/>
            <person name="Bellgard S.E."/>
            <person name="Bellgard M.I."/>
        </authorList>
    </citation>
    <scope>NUCLEOTIDE SEQUENCE</scope>
    <source>
        <tissue evidence="3">Shoot tissue taken approximately 20 cm above the soil surface</tissue>
    </source>
</reference>
<evidence type="ECO:0000313" key="3">
    <source>
        <dbReference type="EMBL" id="JAE37259.1"/>
    </source>
</evidence>
<feature type="region of interest" description="Disordered" evidence="1">
    <location>
        <begin position="28"/>
        <end position="49"/>
    </location>
</feature>
<evidence type="ECO:0000256" key="1">
    <source>
        <dbReference type="SAM" id="MobiDB-lite"/>
    </source>
</evidence>
<dbReference type="AlphaFoldDB" id="A0A0A9HN32"/>
<organism evidence="3">
    <name type="scientific">Arundo donax</name>
    <name type="common">Giant reed</name>
    <name type="synonym">Donax arundinaceus</name>
    <dbReference type="NCBI Taxonomy" id="35708"/>
    <lineage>
        <taxon>Eukaryota</taxon>
        <taxon>Viridiplantae</taxon>
        <taxon>Streptophyta</taxon>
        <taxon>Embryophyta</taxon>
        <taxon>Tracheophyta</taxon>
        <taxon>Spermatophyta</taxon>
        <taxon>Magnoliopsida</taxon>
        <taxon>Liliopsida</taxon>
        <taxon>Poales</taxon>
        <taxon>Poaceae</taxon>
        <taxon>PACMAD clade</taxon>
        <taxon>Arundinoideae</taxon>
        <taxon>Arundineae</taxon>
        <taxon>Arundo</taxon>
    </lineage>
</organism>
<accession>A0A0A9HN32</accession>
<feature type="signal peptide" evidence="2">
    <location>
        <begin position="1"/>
        <end position="19"/>
    </location>
</feature>
<keyword evidence="2" id="KW-0732">Signal</keyword>
<name>A0A0A9HN32_ARUDO</name>
<evidence type="ECO:0000256" key="2">
    <source>
        <dbReference type="SAM" id="SignalP"/>
    </source>
</evidence>